<keyword evidence="1" id="KW-0472">Membrane</keyword>
<feature type="transmembrane region" description="Helical" evidence="1">
    <location>
        <begin position="211"/>
        <end position="230"/>
    </location>
</feature>
<dbReference type="WBParaSite" id="Pan_g2263.t1">
    <property type="protein sequence ID" value="Pan_g2263.t1"/>
    <property type="gene ID" value="Pan_g2263"/>
</dbReference>
<reference evidence="2" key="1">
    <citation type="journal article" date="2013" name="Genetics">
        <title>The draft genome and transcriptome of Panagrellus redivivus are shaped by the harsh demands of a free-living lifestyle.</title>
        <authorList>
            <person name="Srinivasan J."/>
            <person name="Dillman A.R."/>
            <person name="Macchietto M.G."/>
            <person name="Heikkinen L."/>
            <person name="Lakso M."/>
            <person name="Fracchia K.M."/>
            <person name="Antoshechkin I."/>
            <person name="Mortazavi A."/>
            <person name="Wong G."/>
            <person name="Sternberg P.W."/>
        </authorList>
    </citation>
    <scope>NUCLEOTIDE SEQUENCE [LARGE SCALE GENOMIC DNA]</scope>
    <source>
        <strain evidence="2">MT8872</strain>
    </source>
</reference>
<feature type="transmembrane region" description="Helical" evidence="1">
    <location>
        <begin position="28"/>
        <end position="50"/>
    </location>
</feature>
<accession>A0A7E4VME7</accession>
<evidence type="ECO:0000313" key="2">
    <source>
        <dbReference type="Proteomes" id="UP000492821"/>
    </source>
</evidence>
<proteinExistence type="predicted"/>
<keyword evidence="1" id="KW-0812">Transmembrane</keyword>
<dbReference type="AlphaFoldDB" id="A0A7E4VME7"/>
<organism evidence="2 3">
    <name type="scientific">Panagrellus redivivus</name>
    <name type="common">Microworm</name>
    <dbReference type="NCBI Taxonomy" id="6233"/>
    <lineage>
        <taxon>Eukaryota</taxon>
        <taxon>Metazoa</taxon>
        <taxon>Ecdysozoa</taxon>
        <taxon>Nematoda</taxon>
        <taxon>Chromadorea</taxon>
        <taxon>Rhabditida</taxon>
        <taxon>Tylenchina</taxon>
        <taxon>Panagrolaimomorpha</taxon>
        <taxon>Panagrolaimoidea</taxon>
        <taxon>Panagrolaimidae</taxon>
        <taxon>Panagrellus</taxon>
    </lineage>
</organism>
<keyword evidence="1" id="KW-1133">Transmembrane helix</keyword>
<feature type="transmembrane region" description="Helical" evidence="1">
    <location>
        <begin position="163"/>
        <end position="181"/>
    </location>
</feature>
<evidence type="ECO:0000313" key="3">
    <source>
        <dbReference type="WBParaSite" id="Pan_g2263.t1"/>
    </source>
</evidence>
<dbReference type="Proteomes" id="UP000492821">
    <property type="component" value="Unassembled WGS sequence"/>
</dbReference>
<evidence type="ECO:0000256" key="1">
    <source>
        <dbReference type="SAM" id="Phobius"/>
    </source>
</evidence>
<name>A0A7E4VME7_PANRE</name>
<protein>
    <submittedName>
        <fullName evidence="3">DUF1084 domain-containing protein</fullName>
    </submittedName>
</protein>
<feature type="transmembrane region" description="Helical" evidence="1">
    <location>
        <begin position="70"/>
        <end position="90"/>
    </location>
</feature>
<sequence length="365" mass="42402">MSTEQPRVTVALSTIFPSRTVQSCILQLWPHFLLILHLISFSLFCIDAAFAVKSVSLFPADRRFTVPGELLVYFFFTTVFLVWLLCLSFHGRKHWEYYVKSNGDGRLAELVNLVVEDYPRVPLVLYFPVLPGEEQNGHFLKPKHWFFRCDVKHRSESEYPRQIPLWLIAFVYSGLLIWNTMHCWNHPHSHMINSLSGKAGLSEFYVHFQHFLVAVVLCTVIVCLLTAYSTDMFYKDVARRVKAFVMERRQMSSSDADAFLKAIGKQGLAYFVFVANATSDPHFLFLLFLVVCDFCVVRRIRIPFDDSLTNFEEEKFDTSMDLELTPEAPSRPINLLLNRSYSHRRKSMVDRSSRGQDLMRLMQLA</sequence>
<keyword evidence="2" id="KW-1185">Reference proteome</keyword>
<reference evidence="3" key="2">
    <citation type="submission" date="2020-10" db="UniProtKB">
        <authorList>
            <consortium name="WormBaseParasite"/>
        </authorList>
    </citation>
    <scope>IDENTIFICATION</scope>
</reference>